<dbReference type="PANTHER" id="PTHR10009:SF13">
    <property type="entry name" value="DOPAMINECHROME TAUTOMERASE"/>
    <property type="match status" value="1"/>
</dbReference>
<accession>A0ABQ7QBT5</accession>
<evidence type="ECO:0000313" key="7">
    <source>
        <dbReference type="Proteomes" id="UP000823941"/>
    </source>
</evidence>
<keyword evidence="7" id="KW-1185">Reference proteome</keyword>
<evidence type="ECO:0000256" key="1">
    <source>
        <dbReference type="ARBA" id="ARBA00004613"/>
    </source>
</evidence>
<evidence type="ECO:0000256" key="3">
    <source>
        <dbReference type="ARBA" id="ARBA00022525"/>
    </source>
</evidence>
<comment type="caution">
    <text evidence="6">The sequence shown here is derived from an EMBL/GenBank/DDBJ whole genome shotgun (WGS) entry which is preliminary data.</text>
</comment>
<evidence type="ECO:0000313" key="6">
    <source>
        <dbReference type="EMBL" id="KAG7302691.1"/>
    </source>
</evidence>
<dbReference type="PRINTS" id="PR01366">
    <property type="entry name" value="ROYALJELLY"/>
</dbReference>
<dbReference type="Pfam" id="PF03022">
    <property type="entry name" value="MRJP"/>
    <property type="match status" value="1"/>
</dbReference>
<dbReference type="InterPro" id="IPR017996">
    <property type="entry name" value="MRJP/yellow-related"/>
</dbReference>
<protein>
    <submittedName>
        <fullName evidence="6">Uncharacterized protein</fullName>
    </submittedName>
</protein>
<dbReference type="Gene3D" id="2.120.10.30">
    <property type="entry name" value="TolB, C-terminal domain"/>
    <property type="match status" value="1"/>
</dbReference>
<dbReference type="PANTHER" id="PTHR10009">
    <property type="entry name" value="PROTEIN YELLOW-RELATED"/>
    <property type="match status" value="1"/>
</dbReference>
<organism evidence="6 7">
    <name type="scientific">Plutella xylostella</name>
    <name type="common">Diamondback moth</name>
    <name type="synonym">Plutella maculipennis</name>
    <dbReference type="NCBI Taxonomy" id="51655"/>
    <lineage>
        <taxon>Eukaryota</taxon>
        <taxon>Metazoa</taxon>
        <taxon>Ecdysozoa</taxon>
        <taxon>Arthropoda</taxon>
        <taxon>Hexapoda</taxon>
        <taxon>Insecta</taxon>
        <taxon>Pterygota</taxon>
        <taxon>Neoptera</taxon>
        <taxon>Endopterygota</taxon>
        <taxon>Lepidoptera</taxon>
        <taxon>Glossata</taxon>
        <taxon>Ditrysia</taxon>
        <taxon>Yponomeutoidea</taxon>
        <taxon>Plutellidae</taxon>
        <taxon>Plutella</taxon>
    </lineage>
</organism>
<evidence type="ECO:0000256" key="5">
    <source>
        <dbReference type="SAM" id="SignalP"/>
    </source>
</evidence>
<name>A0ABQ7QBT5_PLUXY</name>
<evidence type="ECO:0000256" key="4">
    <source>
        <dbReference type="ARBA" id="ARBA00022729"/>
    </source>
</evidence>
<gene>
    <name evidence="6" type="ORF">JYU34_012642</name>
</gene>
<dbReference type="InterPro" id="IPR011042">
    <property type="entry name" value="6-blade_b-propeller_TolB-like"/>
</dbReference>
<dbReference type="EMBL" id="JAHIBW010000017">
    <property type="protein sequence ID" value="KAG7302691.1"/>
    <property type="molecule type" value="Genomic_DNA"/>
</dbReference>
<feature type="chain" id="PRO_5045987241" evidence="5">
    <location>
        <begin position="21"/>
        <end position="437"/>
    </location>
</feature>
<comment type="subcellular location">
    <subcellularLocation>
        <location evidence="1">Secreted</location>
    </subcellularLocation>
</comment>
<keyword evidence="4 5" id="KW-0732">Signal</keyword>
<feature type="signal peptide" evidence="5">
    <location>
        <begin position="1"/>
        <end position="20"/>
    </location>
</feature>
<dbReference type="Proteomes" id="UP000823941">
    <property type="component" value="Chromosome 17"/>
</dbReference>
<reference evidence="6 7" key="1">
    <citation type="submission" date="2021-06" db="EMBL/GenBank/DDBJ databases">
        <title>A haploid diamondback moth (Plutella xylostella L.) genome assembly resolves 31 chromosomes and identifies a diamide resistance mutation.</title>
        <authorList>
            <person name="Ward C.M."/>
            <person name="Perry K.D."/>
            <person name="Baker G."/>
            <person name="Powis K."/>
            <person name="Heckel D.G."/>
            <person name="Baxter S.W."/>
        </authorList>
    </citation>
    <scope>NUCLEOTIDE SEQUENCE [LARGE SCALE GENOMIC DNA]</scope>
    <source>
        <strain evidence="6 7">LV</strain>
        <tissue evidence="6">Single pupa</tissue>
    </source>
</reference>
<evidence type="ECO:0000256" key="2">
    <source>
        <dbReference type="ARBA" id="ARBA00009127"/>
    </source>
</evidence>
<comment type="similarity">
    <text evidence="2">Belongs to the major royal jelly protein family.</text>
</comment>
<sequence>MLPASGRLLALVACVGISWAFPDVTEDAAQTLYQWKQIDFAFPSAQARQLAIQNGQYIRSSVIPLGVERWKDRVFVSTPRWKRGVPATLSALPVPATEESPLLQPYPSWEWHNAANCSGFISVFRMNIDHCGVMWVLDSGGVEAFETPRQLCPPTLYAIDLATDKVLARYPIPAEFVLQNSLITNIIVDSRDARCRDLHVYIADAWRFGLIVFRASDAAFWRFSHYSFYPEPLLSNYTLHGLNYQWSDGLFGMSLGKMQGNDRTLFYHAMSASMEFFVRTSVLRDPARVSNSVDEFKLLGEDRGAAGQVSASAVDRNGVMFYNLISKDSIGCWDTSKPYKKATLATVARNNDTLVFPNDLRIDHEVPQNVWMITNRLPMYQFNLINPDEYNFRIMYLDPVNTVKNTVCDSRNTVSYQSFLPGFSAAPSYLDFAYRRK</sequence>
<proteinExistence type="inferred from homology"/>
<keyword evidence="3" id="KW-0964">Secreted</keyword>